<dbReference type="AlphaFoldDB" id="Q47DF1"/>
<keyword evidence="6 7" id="KW-0472">Membrane</keyword>
<dbReference type="KEGG" id="dar:Daro_2394"/>
<keyword evidence="4 7" id="KW-0812">Transmembrane</keyword>
<name>Q47DF1_DECAR</name>
<feature type="transmembrane region" description="Helical" evidence="7">
    <location>
        <begin position="313"/>
        <end position="346"/>
    </location>
</feature>
<protein>
    <recommendedName>
        <fullName evidence="11">ABC3 transporter permease protein domain-containing protein</fullName>
    </recommendedName>
</protein>
<dbReference type="GO" id="GO:0098797">
    <property type="term" value="C:plasma membrane protein complex"/>
    <property type="evidence" value="ECO:0007669"/>
    <property type="project" value="TreeGrafter"/>
</dbReference>
<feature type="domain" description="ABC3 transporter permease C-terminal" evidence="8">
    <location>
        <begin position="275"/>
        <end position="398"/>
    </location>
</feature>
<evidence type="ECO:0000259" key="8">
    <source>
        <dbReference type="Pfam" id="PF02687"/>
    </source>
</evidence>
<dbReference type="PANTHER" id="PTHR30489">
    <property type="entry name" value="LIPOPROTEIN-RELEASING SYSTEM TRANSMEMBRANE PROTEIN LOLE"/>
    <property type="match status" value="1"/>
</dbReference>
<evidence type="ECO:0000256" key="4">
    <source>
        <dbReference type="ARBA" id="ARBA00022692"/>
    </source>
</evidence>
<reference evidence="10" key="1">
    <citation type="submission" date="2005-08" db="EMBL/GenBank/DDBJ databases">
        <title>Complete sequence of Dechloromonas aromatica RCB.</title>
        <authorList>
            <person name="Salinero K.K."/>
            <person name="Copeland A."/>
            <person name="Lucas S."/>
            <person name="Lapidus A."/>
            <person name="Barry K."/>
            <person name="Detter J.C."/>
            <person name="Glavina T."/>
            <person name="Hammon N."/>
            <person name="Israni S."/>
            <person name="Pitluck S."/>
            <person name="Di Bartolo G."/>
            <person name="Trong S."/>
            <person name="Schmutz J."/>
            <person name="Larimer F."/>
            <person name="Land M."/>
            <person name="Ivanova N."/>
            <person name="Richardson P."/>
        </authorList>
    </citation>
    <scope>NUCLEOTIDE SEQUENCE</scope>
    <source>
        <strain evidence="10">RCB</strain>
    </source>
</reference>
<dbReference type="EMBL" id="CP000089">
    <property type="protein sequence ID" value="AAZ47130.1"/>
    <property type="molecule type" value="Genomic_DNA"/>
</dbReference>
<dbReference type="InterPro" id="IPR051447">
    <property type="entry name" value="Lipoprotein-release_system"/>
</dbReference>
<keyword evidence="3" id="KW-1003">Cell membrane</keyword>
<gene>
    <name evidence="10" type="ordered locus">Daro_2394</name>
</gene>
<dbReference type="GO" id="GO:0044874">
    <property type="term" value="P:lipoprotein localization to outer membrane"/>
    <property type="evidence" value="ECO:0007669"/>
    <property type="project" value="TreeGrafter"/>
</dbReference>
<evidence type="ECO:0000256" key="7">
    <source>
        <dbReference type="SAM" id="Phobius"/>
    </source>
</evidence>
<evidence type="ECO:0000256" key="2">
    <source>
        <dbReference type="ARBA" id="ARBA00005236"/>
    </source>
</evidence>
<dbReference type="Pfam" id="PF12704">
    <property type="entry name" value="MacB_PCD"/>
    <property type="match status" value="1"/>
</dbReference>
<dbReference type="eggNOG" id="COG4591">
    <property type="taxonomic scope" value="Bacteria"/>
</dbReference>
<feature type="transmembrane region" description="Helical" evidence="7">
    <location>
        <begin position="272"/>
        <end position="293"/>
    </location>
</feature>
<evidence type="ECO:0000256" key="6">
    <source>
        <dbReference type="ARBA" id="ARBA00023136"/>
    </source>
</evidence>
<dbReference type="InterPro" id="IPR003838">
    <property type="entry name" value="ABC3_permease_C"/>
</dbReference>
<dbReference type="OrthoDB" id="9770036at2"/>
<dbReference type="InterPro" id="IPR025857">
    <property type="entry name" value="MacB_PCD"/>
</dbReference>
<proteinExistence type="inferred from homology"/>
<accession>Q47DF1</accession>
<comment type="similarity">
    <text evidence="2">Belongs to the ABC-4 integral membrane protein family. LolC/E subfamily.</text>
</comment>
<comment type="subcellular location">
    <subcellularLocation>
        <location evidence="1">Cell membrane</location>
        <topology evidence="1">Multi-pass membrane protein</topology>
    </subcellularLocation>
</comment>
<evidence type="ECO:0000259" key="9">
    <source>
        <dbReference type="Pfam" id="PF12704"/>
    </source>
</evidence>
<dbReference type="PANTHER" id="PTHR30489:SF0">
    <property type="entry name" value="LIPOPROTEIN-RELEASING SYSTEM TRANSMEMBRANE PROTEIN LOLE"/>
    <property type="match status" value="1"/>
</dbReference>
<dbReference type="STRING" id="159087.Daro_2394"/>
<keyword evidence="5 7" id="KW-1133">Transmembrane helix</keyword>
<sequence>MMTTLSLAFLSIFRQFRRSTTAVLAITSGIAALLLASGFIEWNLRYGRESTIHSELGHIRIFKPGYLQSGLADPFEFLLDADASREKAVLQLPHVELLTPRLSFNGLASYGESTISFIGEGVDPTLEEHLSKSLTIVSGRPLSPEQQKGIIIGQGLANNLGVKPGDTLVLMANSATGGVNAAEVTVLGLFATITKAYDDAALRVPITLARQLLRVKGAHTYAILLDKTENTSETLSDLKKHFAGKNLEFIPWYDMADFYNKTAELFSRQVSIVRLIIAVIIVLSISNTLMMNVMERTGEIGTIMATGVKRKEVLSQFLAEGVILGLIGGALGLVLAYAFGALISAVGIPMPAPPGMSFGYTAEILITWQMALDAYLLAIITTLLASVIPAVKASRMEIVNALRHNR</sequence>
<organism evidence="10">
    <name type="scientific">Dechloromonas aromatica (strain RCB)</name>
    <dbReference type="NCBI Taxonomy" id="159087"/>
    <lineage>
        <taxon>Bacteria</taxon>
        <taxon>Pseudomonadati</taxon>
        <taxon>Pseudomonadota</taxon>
        <taxon>Betaproteobacteria</taxon>
        <taxon>Rhodocyclales</taxon>
        <taxon>Azonexaceae</taxon>
        <taxon>Dechloromonas</taxon>
    </lineage>
</organism>
<dbReference type="Pfam" id="PF02687">
    <property type="entry name" value="FtsX"/>
    <property type="match status" value="1"/>
</dbReference>
<evidence type="ECO:0000256" key="5">
    <source>
        <dbReference type="ARBA" id="ARBA00022989"/>
    </source>
</evidence>
<feature type="transmembrane region" description="Helical" evidence="7">
    <location>
        <begin position="366"/>
        <end position="388"/>
    </location>
</feature>
<evidence type="ECO:0000256" key="1">
    <source>
        <dbReference type="ARBA" id="ARBA00004651"/>
    </source>
</evidence>
<dbReference type="HOGENOM" id="CLU_000604_8_6_4"/>
<evidence type="ECO:0000256" key="3">
    <source>
        <dbReference type="ARBA" id="ARBA00022475"/>
    </source>
</evidence>
<feature type="domain" description="MacB-like periplasmic core" evidence="9">
    <location>
        <begin position="20"/>
        <end position="239"/>
    </location>
</feature>
<evidence type="ECO:0008006" key="11">
    <source>
        <dbReference type="Google" id="ProtNLM"/>
    </source>
</evidence>
<evidence type="ECO:0000313" key="10">
    <source>
        <dbReference type="EMBL" id="AAZ47130.1"/>
    </source>
</evidence>